<proteinExistence type="predicted"/>
<sequence>MTRLKSLSWRGGRRGSMPADNVIAGGGGPAEGVRPAWPVKKVARPVPPADGDVPEPQIPEPPFPMTGAHWLDGFVIFGDTYP</sequence>
<reference evidence="2 3" key="1">
    <citation type="submission" date="2018-10" db="EMBL/GenBank/DDBJ databases">
        <title>Genomic Encyclopedia of Type Strains, Phase IV (KMG-IV): sequencing the most valuable type-strain genomes for metagenomic binning, comparative biology and taxonomic classification.</title>
        <authorList>
            <person name="Goeker M."/>
        </authorList>
    </citation>
    <scope>NUCLEOTIDE SEQUENCE [LARGE SCALE GENOMIC DNA]</scope>
    <source>
        <strain evidence="2 3">DSM 25586</strain>
    </source>
</reference>
<feature type="region of interest" description="Disordered" evidence="1">
    <location>
        <begin position="1"/>
        <end position="64"/>
    </location>
</feature>
<dbReference type="RefSeq" id="WP_147429521.1">
    <property type="nucleotide sequence ID" value="NZ_RBIR01000001.1"/>
</dbReference>
<name>A0A495FMX8_9MICC</name>
<accession>A0A495FMX8</accession>
<evidence type="ECO:0000256" key="1">
    <source>
        <dbReference type="SAM" id="MobiDB-lite"/>
    </source>
</evidence>
<organism evidence="2 3">
    <name type="scientific">Arthrobacter oryzae</name>
    <dbReference type="NCBI Taxonomy" id="409290"/>
    <lineage>
        <taxon>Bacteria</taxon>
        <taxon>Bacillati</taxon>
        <taxon>Actinomycetota</taxon>
        <taxon>Actinomycetes</taxon>
        <taxon>Micrococcales</taxon>
        <taxon>Micrococcaceae</taxon>
        <taxon>Arthrobacter</taxon>
    </lineage>
</organism>
<evidence type="ECO:0000313" key="3">
    <source>
        <dbReference type="Proteomes" id="UP000276055"/>
    </source>
</evidence>
<dbReference type="EMBL" id="RBIR01000001">
    <property type="protein sequence ID" value="RKR30091.1"/>
    <property type="molecule type" value="Genomic_DNA"/>
</dbReference>
<protein>
    <submittedName>
        <fullName evidence="2">Uncharacterized protein</fullName>
    </submittedName>
</protein>
<comment type="caution">
    <text evidence="2">The sequence shown here is derived from an EMBL/GenBank/DDBJ whole genome shotgun (WGS) entry which is preliminary data.</text>
</comment>
<dbReference type="Proteomes" id="UP000276055">
    <property type="component" value="Unassembled WGS sequence"/>
</dbReference>
<evidence type="ECO:0000313" key="2">
    <source>
        <dbReference type="EMBL" id="RKR30091.1"/>
    </source>
</evidence>
<gene>
    <name evidence="2" type="ORF">C8D78_0410</name>
</gene>
<dbReference type="AlphaFoldDB" id="A0A495FMX8"/>